<dbReference type="Gene3D" id="1.10.1670.10">
    <property type="entry name" value="Helix-hairpin-Helix base-excision DNA repair enzymes (C-terminal)"/>
    <property type="match status" value="1"/>
</dbReference>
<dbReference type="EC" id="4.2.99.18" evidence="3"/>
<keyword evidence="9" id="KW-0511">Multifunctional enzyme</keyword>
<dbReference type="Proteomes" id="UP000030854">
    <property type="component" value="Unassembled WGS sequence"/>
</dbReference>
<proteinExistence type="inferred from homology"/>
<dbReference type="OMA" id="GYAQEYL"/>
<comment type="similarity">
    <text evidence="2">Belongs to the type-1 OGG1 family.</text>
</comment>
<accession>A0A0B1PGF8</accession>
<evidence type="ECO:0000256" key="1">
    <source>
        <dbReference type="ARBA" id="ARBA00004123"/>
    </source>
</evidence>
<dbReference type="PANTHER" id="PTHR10242">
    <property type="entry name" value="8-OXOGUANINE DNA GLYCOSYLASE"/>
    <property type="match status" value="1"/>
</dbReference>
<dbReference type="STRING" id="52586.A0A0B1PGF8"/>
<reference evidence="13 14" key="1">
    <citation type="journal article" date="2014" name="BMC Genomics">
        <title>Adaptive genomic structural variation in the grape powdery mildew pathogen, Erysiphe necator.</title>
        <authorList>
            <person name="Jones L."/>
            <person name="Riaz S."/>
            <person name="Morales-Cruz A."/>
            <person name="Amrine K.C."/>
            <person name="McGuire B."/>
            <person name="Gubler W.D."/>
            <person name="Walker M.A."/>
            <person name="Cantu D."/>
        </authorList>
    </citation>
    <scope>NUCLEOTIDE SEQUENCE [LARGE SCALE GENOMIC DNA]</scope>
    <source>
        <strain evidence="14">c</strain>
    </source>
</reference>
<evidence type="ECO:0000256" key="2">
    <source>
        <dbReference type="ARBA" id="ARBA00010679"/>
    </source>
</evidence>
<dbReference type="Pfam" id="PF00730">
    <property type="entry name" value="HhH-GPD"/>
    <property type="match status" value="1"/>
</dbReference>
<dbReference type="CDD" id="cd00056">
    <property type="entry name" value="ENDO3c"/>
    <property type="match status" value="1"/>
</dbReference>
<keyword evidence="4" id="KW-0227">DNA damage</keyword>
<sequence length="362" mass="41232">MILRSCALQGRIVSLKQDSNYLYYKSIWPSTNSLNLPSTASKIGDDCVQDEDTKDLLQRYLNLEPNLKSYYEYWSLVDPNFKKRARMFSGVRVLRQDAWEALIGFICSSNNNIKRISQMVGNLCVHFGRYIGHIGDEVFYDFPTPEVLAADGIETHLRDLGFGYRACYIAQTAKSITYSKPQGWLQSLCNYDPFDRDLDHKQTLCGGRKGYREAHTQLLQLQGVGPKVADCVCLMGLGWSEAVPIDTHVLKIAQRDYKFESAKYKNLTKTNYLAIGDFFRTLWGREAGWAHSVLFAADLKDFSGRLSVTSGIPGVSATKSLETVALKRYLEIDESKIEVSKEISNFQVNKIRSRKVKRRRIL</sequence>
<evidence type="ECO:0000256" key="9">
    <source>
        <dbReference type="ARBA" id="ARBA00023268"/>
    </source>
</evidence>
<dbReference type="SUPFAM" id="SSF48150">
    <property type="entry name" value="DNA-glycosylase"/>
    <property type="match status" value="1"/>
</dbReference>
<dbReference type="PANTHER" id="PTHR10242:SF2">
    <property type="entry name" value="N-GLYCOSYLASE_DNA LYASE"/>
    <property type="match status" value="1"/>
</dbReference>
<evidence type="ECO:0000313" key="14">
    <source>
        <dbReference type="Proteomes" id="UP000030854"/>
    </source>
</evidence>
<dbReference type="InterPro" id="IPR023170">
    <property type="entry name" value="HhH_base_excis_C"/>
</dbReference>
<keyword evidence="6" id="KW-0234">DNA repair</keyword>
<comment type="caution">
    <text evidence="13">The sequence shown here is derived from an EMBL/GenBank/DDBJ whole genome shotgun (WGS) entry which is preliminary data.</text>
</comment>
<dbReference type="GO" id="GO:0006289">
    <property type="term" value="P:nucleotide-excision repair"/>
    <property type="evidence" value="ECO:0007669"/>
    <property type="project" value="InterPro"/>
</dbReference>
<evidence type="ECO:0000256" key="6">
    <source>
        <dbReference type="ARBA" id="ARBA00023204"/>
    </source>
</evidence>
<dbReference type="HOGENOM" id="CLU_027543_1_2_1"/>
<evidence type="ECO:0000256" key="7">
    <source>
        <dbReference type="ARBA" id="ARBA00023239"/>
    </source>
</evidence>
<keyword evidence="7 13" id="KW-0456">Lyase</keyword>
<dbReference type="InterPro" id="IPR011257">
    <property type="entry name" value="DNA_glycosylase"/>
</dbReference>
<keyword evidence="14" id="KW-1185">Reference proteome</keyword>
<evidence type="ECO:0000256" key="10">
    <source>
        <dbReference type="ARBA" id="ARBA00023295"/>
    </source>
</evidence>
<dbReference type="GO" id="GO:0140078">
    <property type="term" value="F:class I DNA-(apurinic or apyrimidinic site) endonuclease activity"/>
    <property type="evidence" value="ECO:0007669"/>
    <property type="project" value="UniProtKB-EC"/>
</dbReference>
<evidence type="ECO:0000256" key="3">
    <source>
        <dbReference type="ARBA" id="ARBA00012720"/>
    </source>
</evidence>
<comment type="subcellular location">
    <subcellularLocation>
        <location evidence="1">Nucleus</location>
    </subcellularLocation>
</comment>
<dbReference type="Gene3D" id="1.10.340.30">
    <property type="entry name" value="Hypothetical protein, domain 2"/>
    <property type="match status" value="1"/>
</dbReference>
<dbReference type="FunFam" id="1.10.1670.10:FF:000005">
    <property type="entry name" value="N-glycosylase/DNA lyase OGG1"/>
    <property type="match status" value="1"/>
</dbReference>
<evidence type="ECO:0000259" key="12">
    <source>
        <dbReference type="SMART" id="SM00478"/>
    </source>
</evidence>
<keyword evidence="8" id="KW-0539">Nucleus</keyword>
<dbReference type="EMBL" id="JNVN01000187">
    <property type="protein sequence ID" value="KHJ35956.1"/>
    <property type="molecule type" value="Genomic_DNA"/>
</dbReference>
<name>A0A0B1PGF8_UNCNE</name>
<organism evidence="13 14">
    <name type="scientific">Uncinula necator</name>
    <name type="common">Grape powdery mildew</name>
    <dbReference type="NCBI Taxonomy" id="52586"/>
    <lineage>
        <taxon>Eukaryota</taxon>
        <taxon>Fungi</taxon>
        <taxon>Dikarya</taxon>
        <taxon>Ascomycota</taxon>
        <taxon>Pezizomycotina</taxon>
        <taxon>Leotiomycetes</taxon>
        <taxon>Erysiphales</taxon>
        <taxon>Erysiphaceae</taxon>
        <taxon>Erysiphe</taxon>
    </lineage>
</organism>
<evidence type="ECO:0000256" key="8">
    <source>
        <dbReference type="ARBA" id="ARBA00023242"/>
    </source>
</evidence>
<evidence type="ECO:0000256" key="5">
    <source>
        <dbReference type="ARBA" id="ARBA00022801"/>
    </source>
</evidence>
<dbReference type="AlphaFoldDB" id="A0A0B1PGF8"/>
<dbReference type="GO" id="GO:0005634">
    <property type="term" value="C:nucleus"/>
    <property type="evidence" value="ECO:0007669"/>
    <property type="project" value="UniProtKB-SubCell"/>
</dbReference>
<dbReference type="OrthoDB" id="238681at2759"/>
<comment type="catalytic activity">
    <reaction evidence="11">
        <text>2'-deoxyribonucleotide-(2'-deoxyribose 5'-phosphate)-2'-deoxyribonucleotide-DNA = a 3'-end 2'-deoxyribonucleotide-(2,3-dehydro-2,3-deoxyribose 5'-phosphate)-DNA + a 5'-end 5'-phospho-2'-deoxyribonucleoside-DNA + H(+)</text>
        <dbReference type="Rhea" id="RHEA:66592"/>
        <dbReference type="Rhea" id="RHEA-COMP:13180"/>
        <dbReference type="Rhea" id="RHEA-COMP:16897"/>
        <dbReference type="Rhea" id="RHEA-COMP:17067"/>
        <dbReference type="ChEBI" id="CHEBI:15378"/>
        <dbReference type="ChEBI" id="CHEBI:136412"/>
        <dbReference type="ChEBI" id="CHEBI:157695"/>
        <dbReference type="ChEBI" id="CHEBI:167181"/>
        <dbReference type="EC" id="4.2.99.18"/>
    </reaction>
</comment>
<keyword evidence="10" id="KW-0326">Glycosidase</keyword>
<gene>
    <name evidence="13" type="ORF">EV44_g5034</name>
</gene>
<dbReference type="SMART" id="SM00478">
    <property type="entry name" value="ENDO3c"/>
    <property type="match status" value="1"/>
</dbReference>
<dbReference type="GO" id="GO:0006285">
    <property type="term" value="P:base-excision repair, AP site formation"/>
    <property type="evidence" value="ECO:0007669"/>
    <property type="project" value="TreeGrafter"/>
</dbReference>
<dbReference type="GO" id="GO:0034039">
    <property type="term" value="F:8-oxo-7,8-dihydroguanine DNA N-glycosylase activity"/>
    <property type="evidence" value="ECO:0007669"/>
    <property type="project" value="TreeGrafter"/>
</dbReference>
<protein>
    <recommendedName>
        <fullName evidence="3">DNA-(apurinic or apyrimidinic site) lyase</fullName>
        <ecNumber evidence="3">4.2.99.18</ecNumber>
    </recommendedName>
</protein>
<evidence type="ECO:0000313" key="13">
    <source>
        <dbReference type="EMBL" id="KHJ35956.1"/>
    </source>
</evidence>
<dbReference type="InterPro" id="IPR003265">
    <property type="entry name" value="HhH-GPD_domain"/>
</dbReference>
<dbReference type="SUPFAM" id="SSF55945">
    <property type="entry name" value="TATA-box binding protein-like"/>
    <property type="match status" value="1"/>
</dbReference>
<keyword evidence="5" id="KW-0378">Hydrolase</keyword>
<dbReference type="InterPro" id="IPR052054">
    <property type="entry name" value="Oxidative_DNA_repair_enzyme"/>
</dbReference>
<evidence type="ECO:0000256" key="4">
    <source>
        <dbReference type="ARBA" id="ARBA00022763"/>
    </source>
</evidence>
<dbReference type="GO" id="GO:0003684">
    <property type="term" value="F:damaged DNA binding"/>
    <property type="evidence" value="ECO:0007669"/>
    <property type="project" value="InterPro"/>
</dbReference>
<dbReference type="Pfam" id="PF07934">
    <property type="entry name" value="OGG_N"/>
    <property type="match status" value="1"/>
</dbReference>
<feature type="domain" description="HhH-GPD" evidence="12">
    <location>
        <begin position="107"/>
        <end position="292"/>
    </location>
</feature>
<evidence type="ECO:0000256" key="11">
    <source>
        <dbReference type="ARBA" id="ARBA00044632"/>
    </source>
</evidence>
<dbReference type="InterPro" id="IPR012904">
    <property type="entry name" value="OGG_N"/>
</dbReference>